<evidence type="ECO:0000313" key="3">
    <source>
        <dbReference type="EMBL" id="CAM11515.1"/>
    </source>
</evidence>
<organism evidence="3 4">
    <name type="scientific">Phytoplasma australiense</name>
    <dbReference type="NCBI Taxonomy" id="59748"/>
    <lineage>
        <taxon>Bacteria</taxon>
        <taxon>Bacillati</taxon>
        <taxon>Mycoplasmatota</taxon>
        <taxon>Mollicutes</taxon>
        <taxon>Acholeplasmatales</taxon>
        <taxon>Acholeplasmataceae</taxon>
        <taxon>Candidatus Phytoplasma</taxon>
        <taxon>16SrXII (Stolbur group)</taxon>
    </lineage>
</organism>
<keyword evidence="2" id="KW-0472">Membrane</keyword>
<evidence type="ECO:0000256" key="1">
    <source>
        <dbReference type="SAM" id="Coils"/>
    </source>
</evidence>
<evidence type="ECO:0000256" key="2">
    <source>
        <dbReference type="SAM" id="Phobius"/>
    </source>
</evidence>
<dbReference type="EMBL" id="AM422018">
    <property type="protein sequence ID" value="CAM11515.1"/>
    <property type="molecule type" value="Genomic_DNA"/>
</dbReference>
<dbReference type="Proteomes" id="UP000008323">
    <property type="component" value="Chromosome"/>
</dbReference>
<keyword evidence="2" id="KW-1133">Transmembrane helix</keyword>
<evidence type="ECO:0000313" key="4">
    <source>
        <dbReference type="Proteomes" id="UP000008323"/>
    </source>
</evidence>
<dbReference type="AlphaFoldDB" id="B1V983"/>
<feature type="coiled-coil region" evidence="1">
    <location>
        <begin position="56"/>
        <end position="111"/>
    </location>
</feature>
<keyword evidence="2" id="KW-0812">Transmembrane</keyword>
<feature type="transmembrane region" description="Helical" evidence="2">
    <location>
        <begin position="20"/>
        <end position="39"/>
    </location>
</feature>
<proteinExistence type="predicted"/>
<sequence length="117" mass="13918">MKGLNLMYKNGKIHVRDLASVVVFFSVLFLTWFTIHQAFKEGKFYFQERNYKLIALEKAEAKVIRLENLVKIYAELVAKEINAEEMDIFKKTNLEERKKSIELELMVQKNLITFLRK</sequence>
<reference evidence="3 4" key="1">
    <citation type="journal article" date="2008" name="J. Bacteriol.">
        <title>Comparative genome analysis of 'Candidatus Phytoplasma australiense' (subgroup tuf-Australia I; rp-A) and 'Ca. Phytoplasma asteris' strains OY-M and AY-WB.</title>
        <authorList>
            <person name="Tran-Nguyen L.T."/>
            <person name="Kube M."/>
            <person name="Schneider B."/>
            <person name="Reinhardt R."/>
            <person name="Gibb K.S."/>
        </authorList>
    </citation>
    <scope>NUCLEOTIDE SEQUENCE [LARGE SCALE GENOMIC DNA]</scope>
</reference>
<dbReference type="KEGG" id="pal:PA0180"/>
<gene>
    <name evidence="3" type="ordered locus">PA0180</name>
</gene>
<keyword evidence="1" id="KW-0175">Coiled coil</keyword>
<protein>
    <submittedName>
        <fullName evidence="3">Uncharacterized protein</fullName>
    </submittedName>
</protein>
<name>B1V983_PHYAS</name>
<accession>B1V983</accession>